<dbReference type="Proteomes" id="UP000177187">
    <property type="component" value="Unassembled WGS sequence"/>
</dbReference>
<sequence length="231" mass="27196">MFVSTSLLRKTKRYLSPSQREAVDLYVCTKLFEREKPSILGVFLDEYLHPKTENPKSKTSVLLDDFTIIDRGGLFFSLFLQELGYLGEKVFGRRRDDLINTEVNDLIGFLKPIASRRIGDESDLNFKRVYCRLGIVIIGKPSVLLVSLHPYVTYIRYQLVNQNIETIYILSRAENHEKIDKICEEFSRDYEYVRRLRFTRYLEYSDRRERTQQYLAVLRRRGVGVFQPSAA</sequence>
<comment type="caution">
    <text evidence="1">The sequence shown here is derived from an EMBL/GenBank/DDBJ whole genome shotgun (WGS) entry which is preliminary data.</text>
</comment>
<gene>
    <name evidence="1" type="ORF">A2Y64_04845</name>
</gene>
<reference evidence="1 2" key="1">
    <citation type="journal article" date="2016" name="Nat. Commun.">
        <title>Thousands of microbial genomes shed light on interconnected biogeochemical processes in an aquifer system.</title>
        <authorList>
            <person name="Anantharaman K."/>
            <person name="Brown C.T."/>
            <person name="Hug L.A."/>
            <person name="Sharon I."/>
            <person name="Castelle C.J."/>
            <person name="Probst A.J."/>
            <person name="Thomas B.C."/>
            <person name="Singh A."/>
            <person name="Wilkins M.J."/>
            <person name="Karaoz U."/>
            <person name="Brodie E.L."/>
            <person name="Williams K.H."/>
            <person name="Hubbard S.S."/>
            <person name="Banfield J.F."/>
        </authorList>
    </citation>
    <scope>NUCLEOTIDE SEQUENCE [LARGE SCALE GENOMIC DNA]</scope>
</reference>
<evidence type="ECO:0000313" key="1">
    <source>
        <dbReference type="EMBL" id="OGD78899.1"/>
    </source>
</evidence>
<dbReference type="EMBL" id="MFAF01000021">
    <property type="protein sequence ID" value="OGD78899.1"/>
    <property type="molecule type" value="Genomic_DNA"/>
</dbReference>
<evidence type="ECO:0000313" key="2">
    <source>
        <dbReference type="Proteomes" id="UP000177187"/>
    </source>
</evidence>
<name>A0A1F5FGW2_9BACT</name>
<dbReference type="AlphaFoldDB" id="A0A1F5FGW2"/>
<proteinExistence type="predicted"/>
<accession>A0A1F5FGW2</accession>
<protein>
    <submittedName>
        <fullName evidence="1">Uncharacterized protein</fullName>
    </submittedName>
</protein>
<dbReference type="STRING" id="1817816.A2Y64_04845"/>
<organism evidence="1 2">
    <name type="scientific">Candidatus Coatesbacteria bacterium RBG_13_66_14</name>
    <dbReference type="NCBI Taxonomy" id="1817816"/>
    <lineage>
        <taxon>Bacteria</taxon>
        <taxon>Candidatus Coatesiibacteriota</taxon>
    </lineage>
</organism>